<dbReference type="Proteomes" id="UP000192393">
    <property type="component" value="Unassembled WGS sequence"/>
</dbReference>
<gene>
    <name evidence="1" type="ORF">SAMN06296427_102132</name>
</gene>
<dbReference type="AlphaFoldDB" id="A0A1W1Z2H3"/>
<proteinExistence type="predicted"/>
<organism evidence="1 2">
    <name type="scientific">Moheibacter sediminis</name>
    <dbReference type="NCBI Taxonomy" id="1434700"/>
    <lineage>
        <taxon>Bacteria</taxon>
        <taxon>Pseudomonadati</taxon>
        <taxon>Bacteroidota</taxon>
        <taxon>Flavobacteriia</taxon>
        <taxon>Flavobacteriales</taxon>
        <taxon>Weeksellaceae</taxon>
        <taxon>Moheibacter</taxon>
    </lineage>
</organism>
<evidence type="ECO:0000313" key="2">
    <source>
        <dbReference type="Proteomes" id="UP000192393"/>
    </source>
</evidence>
<accession>A0A1W1Z2H3</accession>
<dbReference type="STRING" id="1434700.SAMN06296427_102132"/>
<dbReference type="RefSeq" id="WP_084016235.1">
    <property type="nucleotide sequence ID" value="NZ_FWXS01000002.1"/>
</dbReference>
<protein>
    <submittedName>
        <fullName evidence="1">Uncharacterized protein</fullName>
    </submittedName>
</protein>
<dbReference type="OrthoDB" id="1261884at2"/>
<sequence>MKFNKNIFLFAGITFLSLNLSCSNSKNMNAAQSQNFIEFTEERKLNHSLNLKETTIINSAQELTELYSKLRDKSIPRSAPIPAFDENTESIIILKPTLKNLTYADIEIESIEKVKSKLRINYREIENWEFTENKWNNPIVILRISEKPSEIQLNRIN</sequence>
<name>A0A1W1Z2H3_9FLAO</name>
<dbReference type="EMBL" id="FWXS01000002">
    <property type="protein sequence ID" value="SMC42583.1"/>
    <property type="molecule type" value="Genomic_DNA"/>
</dbReference>
<keyword evidence="2" id="KW-1185">Reference proteome</keyword>
<reference evidence="1 2" key="1">
    <citation type="submission" date="2017-04" db="EMBL/GenBank/DDBJ databases">
        <authorList>
            <person name="Afonso C.L."/>
            <person name="Miller P.J."/>
            <person name="Scott M.A."/>
            <person name="Spackman E."/>
            <person name="Goraichik I."/>
            <person name="Dimitrov K.M."/>
            <person name="Suarez D.L."/>
            <person name="Swayne D.E."/>
        </authorList>
    </citation>
    <scope>NUCLEOTIDE SEQUENCE [LARGE SCALE GENOMIC DNA]</scope>
    <source>
        <strain evidence="1 2">CGMCC 1.12708</strain>
    </source>
</reference>
<evidence type="ECO:0000313" key="1">
    <source>
        <dbReference type="EMBL" id="SMC42583.1"/>
    </source>
</evidence>